<dbReference type="PANTHER" id="PTHR30204">
    <property type="entry name" value="REDOX-CYCLING DRUG-SENSING TRANSCRIPTIONAL ACTIVATOR SOXR"/>
    <property type="match status" value="1"/>
</dbReference>
<dbReference type="GO" id="GO:0003677">
    <property type="term" value="F:DNA binding"/>
    <property type="evidence" value="ECO:0007669"/>
    <property type="project" value="UniProtKB-KW"/>
</dbReference>
<feature type="domain" description="HTH merR-type" evidence="3">
    <location>
        <begin position="2"/>
        <end position="71"/>
    </location>
</feature>
<dbReference type="EMBL" id="SIRE01000003">
    <property type="protein sequence ID" value="TBL81054.1"/>
    <property type="molecule type" value="Genomic_DNA"/>
</dbReference>
<accession>A0A4Q9DVI3</accession>
<gene>
    <name evidence="4" type="ORF">EYB31_02875</name>
</gene>
<protein>
    <submittedName>
        <fullName evidence="4">MerR family transcriptional regulator</fullName>
    </submittedName>
</protein>
<dbReference type="SMART" id="SM00422">
    <property type="entry name" value="HTH_MERR"/>
    <property type="match status" value="1"/>
</dbReference>
<sequence>MLYTVKEVSSMSGATVKTLHHYHKVGLLMPNEISESGYRMYGNKELERLQQILVYKELDFTLEQIKQLVDEEQDRITVLLKQDELLQLRKIRLENIIETLRNTISCSKKGETMNEKEMFRGLASEDAWKEALKEQNEHLKQTYDFDMVNSAQINVQEMNAMAAEAVSFMGGMADALREGVKHNDEPIAGLLRSHLEFLNEHGNTITAADFAVQTQFFLGDDFHLRMLEDQQTGLAYYLCAAAESFAARG</sequence>
<dbReference type="RefSeq" id="WP_131011768.1">
    <property type="nucleotide sequence ID" value="NZ_SIRE01000003.1"/>
</dbReference>
<dbReference type="Proteomes" id="UP000293142">
    <property type="component" value="Unassembled WGS sequence"/>
</dbReference>
<organism evidence="4 5">
    <name type="scientific">Paenibacillus thalictri</name>
    <dbReference type="NCBI Taxonomy" id="2527873"/>
    <lineage>
        <taxon>Bacteria</taxon>
        <taxon>Bacillati</taxon>
        <taxon>Bacillota</taxon>
        <taxon>Bacilli</taxon>
        <taxon>Bacillales</taxon>
        <taxon>Paenibacillaceae</taxon>
        <taxon>Paenibacillus</taxon>
    </lineage>
</organism>
<dbReference type="OrthoDB" id="9814833at2"/>
<dbReference type="Pfam" id="PF13411">
    <property type="entry name" value="MerR_1"/>
    <property type="match status" value="1"/>
</dbReference>
<dbReference type="InterPro" id="IPR009061">
    <property type="entry name" value="DNA-bd_dom_put_sf"/>
</dbReference>
<comment type="caution">
    <text evidence="4">The sequence shown here is derived from an EMBL/GenBank/DDBJ whole genome shotgun (WGS) entry which is preliminary data.</text>
</comment>
<dbReference type="AlphaFoldDB" id="A0A4Q9DVI3"/>
<evidence type="ECO:0000256" key="2">
    <source>
        <dbReference type="SAM" id="Coils"/>
    </source>
</evidence>
<evidence type="ECO:0000313" key="5">
    <source>
        <dbReference type="Proteomes" id="UP000293142"/>
    </source>
</evidence>
<dbReference type="PROSITE" id="PS50937">
    <property type="entry name" value="HTH_MERR_2"/>
    <property type="match status" value="1"/>
</dbReference>
<dbReference type="InterPro" id="IPR047057">
    <property type="entry name" value="MerR_fam"/>
</dbReference>
<dbReference type="Gene3D" id="1.10.1660.10">
    <property type="match status" value="1"/>
</dbReference>
<dbReference type="InterPro" id="IPR000551">
    <property type="entry name" value="MerR-type_HTH_dom"/>
</dbReference>
<keyword evidence="1" id="KW-0238">DNA-binding</keyword>
<feature type="coiled-coil region" evidence="2">
    <location>
        <begin position="55"/>
        <end position="82"/>
    </location>
</feature>
<reference evidence="4 5" key="1">
    <citation type="submission" date="2019-02" db="EMBL/GenBank/DDBJ databases">
        <title>Paenibacillus sp. nov., isolated from surface-sterilized tissue of Thalictrum simplex L.</title>
        <authorList>
            <person name="Tuo L."/>
        </authorList>
    </citation>
    <scope>NUCLEOTIDE SEQUENCE [LARGE SCALE GENOMIC DNA]</scope>
    <source>
        <strain evidence="4 5">N2SHLJ1</strain>
    </source>
</reference>
<dbReference type="CDD" id="cd01106">
    <property type="entry name" value="HTH_TipAL-Mta"/>
    <property type="match status" value="1"/>
</dbReference>
<keyword evidence="2" id="KW-0175">Coiled coil</keyword>
<evidence type="ECO:0000313" key="4">
    <source>
        <dbReference type="EMBL" id="TBL81054.1"/>
    </source>
</evidence>
<evidence type="ECO:0000256" key="1">
    <source>
        <dbReference type="ARBA" id="ARBA00023125"/>
    </source>
</evidence>
<dbReference type="GO" id="GO:0003700">
    <property type="term" value="F:DNA-binding transcription factor activity"/>
    <property type="evidence" value="ECO:0007669"/>
    <property type="project" value="InterPro"/>
</dbReference>
<dbReference type="SUPFAM" id="SSF46955">
    <property type="entry name" value="Putative DNA-binding domain"/>
    <property type="match status" value="1"/>
</dbReference>
<evidence type="ECO:0000259" key="3">
    <source>
        <dbReference type="PROSITE" id="PS50937"/>
    </source>
</evidence>
<keyword evidence="5" id="KW-1185">Reference proteome</keyword>
<dbReference type="PANTHER" id="PTHR30204:SF90">
    <property type="entry name" value="HTH-TYPE TRANSCRIPTIONAL ACTIVATOR MTA"/>
    <property type="match status" value="1"/>
</dbReference>
<name>A0A4Q9DVI3_9BACL</name>
<proteinExistence type="predicted"/>